<dbReference type="AlphaFoldDB" id="A0A9D7LQL1"/>
<accession>A0A9D7LQL1</accession>
<gene>
    <name evidence="5" type="ORF">IPN75_09825</name>
</gene>
<dbReference type="CDD" id="cd02440">
    <property type="entry name" value="AdoMet_MTases"/>
    <property type="match status" value="1"/>
</dbReference>
<organism evidence="5 6">
    <name type="scientific">Candidatus Dechloromonas phosphorivorans</name>
    <dbReference type="NCBI Taxonomy" id="2899244"/>
    <lineage>
        <taxon>Bacteria</taxon>
        <taxon>Pseudomonadati</taxon>
        <taxon>Pseudomonadota</taxon>
        <taxon>Betaproteobacteria</taxon>
        <taxon>Rhodocyclales</taxon>
        <taxon>Azonexaceae</taxon>
        <taxon>Dechloromonas</taxon>
    </lineage>
</organism>
<keyword evidence="4" id="KW-0472">Membrane</keyword>
<dbReference type="GO" id="GO:0032259">
    <property type="term" value="P:methylation"/>
    <property type="evidence" value="ECO:0007669"/>
    <property type="project" value="UniProtKB-KW"/>
</dbReference>
<dbReference type="Proteomes" id="UP000808146">
    <property type="component" value="Unassembled WGS sequence"/>
</dbReference>
<dbReference type="PANTHER" id="PTHR13610">
    <property type="entry name" value="METHYLTRANSFERASE DOMAIN-CONTAINING PROTEIN"/>
    <property type="match status" value="1"/>
</dbReference>
<proteinExistence type="predicted"/>
<keyword evidence="4" id="KW-0812">Transmembrane</keyword>
<dbReference type="EMBL" id="JADKBR010000011">
    <property type="protein sequence ID" value="MBK8890669.1"/>
    <property type="molecule type" value="Genomic_DNA"/>
</dbReference>
<evidence type="ECO:0000256" key="3">
    <source>
        <dbReference type="ARBA" id="ARBA00022691"/>
    </source>
</evidence>
<evidence type="ECO:0000256" key="4">
    <source>
        <dbReference type="SAM" id="Phobius"/>
    </source>
</evidence>
<feature type="transmembrane region" description="Helical" evidence="4">
    <location>
        <begin position="31"/>
        <end position="52"/>
    </location>
</feature>
<dbReference type="PANTHER" id="PTHR13610:SF11">
    <property type="entry name" value="METHYLTRANSFERASE DOMAIN-CONTAINING PROTEIN"/>
    <property type="match status" value="1"/>
</dbReference>
<keyword evidence="3" id="KW-0949">S-adenosyl-L-methionine</keyword>
<protein>
    <submittedName>
        <fullName evidence="5">Class I SAM-dependent methyltransferase</fullName>
    </submittedName>
</protein>
<feature type="transmembrane region" description="Helical" evidence="4">
    <location>
        <begin position="58"/>
        <end position="76"/>
    </location>
</feature>
<dbReference type="InterPro" id="IPR026170">
    <property type="entry name" value="FAM173A/B"/>
</dbReference>
<evidence type="ECO:0000313" key="6">
    <source>
        <dbReference type="Proteomes" id="UP000808146"/>
    </source>
</evidence>
<evidence type="ECO:0000313" key="5">
    <source>
        <dbReference type="EMBL" id="MBK8890669.1"/>
    </source>
</evidence>
<evidence type="ECO:0000256" key="1">
    <source>
        <dbReference type="ARBA" id="ARBA00022603"/>
    </source>
</evidence>
<evidence type="ECO:0000256" key="2">
    <source>
        <dbReference type="ARBA" id="ARBA00022679"/>
    </source>
</evidence>
<keyword evidence="1 5" id="KW-0489">Methyltransferase</keyword>
<sequence>MLAQPSPEGVSAAVARPVAAYPARVPLLRAAVAQVGASLLVLALILTIPGVFDGNTSTMAVALAQGLVAASLARALGMEPWWLPIHALFVPGLVWMLGLGLSPLYPLSAFCLLASIYWGTSRTRVPLFLSSQTAARAVADLLPRRRCFTFVDLGCGFGGMLDWLARDRPAGRYCGIELAPLPFVFAWLRIALRGGACRVSWGNFLELDLGHYDVVYAYLSPAAMPGLWDKASREMRPGSLLISNSFLIPGVSPTRTIVLGVQDDAKLLLWRM</sequence>
<feature type="transmembrane region" description="Helical" evidence="4">
    <location>
        <begin position="104"/>
        <end position="120"/>
    </location>
</feature>
<name>A0A9D7LQL1_9RHOO</name>
<reference evidence="5" key="1">
    <citation type="submission" date="2020-10" db="EMBL/GenBank/DDBJ databases">
        <title>Connecting structure to function with the recovery of over 1000 high-quality activated sludge metagenome-assembled genomes encoding full-length rRNA genes using long-read sequencing.</title>
        <authorList>
            <person name="Singleton C.M."/>
            <person name="Petriglieri F."/>
            <person name="Kristensen J.M."/>
            <person name="Kirkegaard R.H."/>
            <person name="Michaelsen T.Y."/>
            <person name="Andersen M.H."/>
            <person name="Karst S.M."/>
            <person name="Dueholm M.S."/>
            <person name="Nielsen P.H."/>
            <person name="Albertsen M."/>
        </authorList>
    </citation>
    <scope>NUCLEOTIDE SEQUENCE</scope>
    <source>
        <strain evidence="5">OdNE_18-Q3-R46-58_BAT3C.305</strain>
    </source>
</reference>
<dbReference type="SUPFAM" id="SSF53335">
    <property type="entry name" value="S-adenosyl-L-methionine-dependent methyltransferases"/>
    <property type="match status" value="1"/>
</dbReference>
<comment type="caution">
    <text evidence="5">The sequence shown here is derived from an EMBL/GenBank/DDBJ whole genome shotgun (WGS) entry which is preliminary data.</text>
</comment>
<dbReference type="GO" id="GO:0016279">
    <property type="term" value="F:protein-lysine N-methyltransferase activity"/>
    <property type="evidence" value="ECO:0007669"/>
    <property type="project" value="InterPro"/>
</dbReference>
<keyword evidence="4" id="KW-1133">Transmembrane helix</keyword>
<dbReference type="InterPro" id="IPR029063">
    <property type="entry name" value="SAM-dependent_MTases_sf"/>
</dbReference>
<keyword evidence="2" id="KW-0808">Transferase</keyword>
<dbReference type="Gene3D" id="3.40.50.150">
    <property type="entry name" value="Vaccinia Virus protein VP39"/>
    <property type="match status" value="1"/>
</dbReference>